<protein>
    <submittedName>
        <fullName evidence="5">Autoinducer binding domain-containing protein</fullName>
    </submittedName>
</protein>
<evidence type="ECO:0000256" key="1">
    <source>
        <dbReference type="ARBA" id="ARBA00023015"/>
    </source>
</evidence>
<dbReference type="InterPro" id="IPR036693">
    <property type="entry name" value="TF_LuxR_autoind-bd_dom_sf"/>
</dbReference>
<dbReference type="SUPFAM" id="SSF46894">
    <property type="entry name" value="C-terminal effector domain of the bipartite response regulators"/>
    <property type="match status" value="1"/>
</dbReference>
<dbReference type="InterPro" id="IPR016032">
    <property type="entry name" value="Sig_transdc_resp-reg_C-effctor"/>
</dbReference>
<dbReference type="Pfam" id="PF03472">
    <property type="entry name" value="Autoind_bind"/>
    <property type="match status" value="1"/>
</dbReference>
<dbReference type="EMBL" id="JASVDS010000001">
    <property type="protein sequence ID" value="MDL5030919.1"/>
    <property type="molecule type" value="Genomic_DNA"/>
</dbReference>
<comment type="caution">
    <text evidence="5">The sequence shown here is derived from an EMBL/GenBank/DDBJ whole genome shotgun (WGS) entry which is preliminary data.</text>
</comment>
<gene>
    <name evidence="5" type="ORF">QRD43_03290</name>
</gene>
<dbReference type="Proteomes" id="UP001238603">
    <property type="component" value="Unassembled WGS sequence"/>
</dbReference>
<evidence type="ECO:0000313" key="6">
    <source>
        <dbReference type="Proteomes" id="UP001238603"/>
    </source>
</evidence>
<dbReference type="Pfam" id="PF00196">
    <property type="entry name" value="GerE"/>
    <property type="match status" value="1"/>
</dbReference>
<dbReference type="PROSITE" id="PS00622">
    <property type="entry name" value="HTH_LUXR_1"/>
    <property type="match status" value="1"/>
</dbReference>
<evidence type="ECO:0000313" key="5">
    <source>
        <dbReference type="EMBL" id="MDL5030919.1"/>
    </source>
</evidence>
<dbReference type="PRINTS" id="PR00038">
    <property type="entry name" value="HTHLUXR"/>
</dbReference>
<feature type="domain" description="HTH luxR-type" evidence="4">
    <location>
        <begin position="169"/>
        <end position="234"/>
    </location>
</feature>
<dbReference type="InterPro" id="IPR000792">
    <property type="entry name" value="Tscrpt_reg_LuxR_C"/>
</dbReference>
<keyword evidence="2" id="KW-0238">DNA-binding</keyword>
<reference evidence="5 6" key="1">
    <citation type="submission" date="2023-06" db="EMBL/GenBank/DDBJ databases">
        <title>Pelomonas sp. APW6 16S ribosomal RNA gene genome sequencing and assembly.</title>
        <authorList>
            <person name="Woo H."/>
        </authorList>
    </citation>
    <scope>NUCLEOTIDE SEQUENCE [LARGE SCALE GENOMIC DNA]</scope>
    <source>
        <strain evidence="5 6">APW6</strain>
    </source>
</reference>
<dbReference type="Gene3D" id="1.10.10.10">
    <property type="entry name" value="Winged helix-like DNA-binding domain superfamily/Winged helix DNA-binding domain"/>
    <property type="match status" value="1"/>
</dbReference>
<dbReference type="RefSeq" id="WP_285981041.1">
    <property type="nucleotide sequence ID" value="NZ_JASVDS010000001.1"/>
</dbReference>
<keyword evidence="3" id="KW-0804">Transcription</keyword>
<organism evidence="5 6">
    <name type="scientific">Roseateles subflavus</name>
    <dbReference type="NCBI Taxonomy" id="3053353"/>
    <lineage>
        <taxon>Bacteria</taxon>
        <taxon>Pseudomonadati</taxon>
        <taxon>Pseudomonadota</taxon>
        <taxon>Betaproteobacteria</taxon>
        <taxon>Burkholderiales</taxon>
        <taxon>Sphaerotilaceae</taxon>
        <taxon>Roseateles</taxon>
    </lineage>
</organism>
<dbReference type="Gene3D" id="3.30.450.80">
    <property type="entry name" value="Transcription factor LuxR-like, autoinducer-binding domain"/>
    <property type="match status" value="1"/>
</dbReference>
<dbReference type="InterPro" id="IPR036388">
    <property type="entry name" value="WH-like_DNA-bd_sf"/>
</dbReference>
<proteinExistence type="predicted"/>
<dbReference type="InterPro" id="IPR005143">
    <property type="entry name" value="TF_LuxR_autoind-bd_dom"/>
</dbReference>
<evidence type="ECO:0000256" key="3">
    <source>
        <dbReference type="ARBA" id="ARBA00023163"/>
    </source>
</evidence>
<dbReference type="SUPFAM" id="SSF75516">
    <property type="entry name" value="Pheromone-binding domain of LuxR-like quorum-sensing transcription factors"/>
    <property type="match status" value="1"/>
</dbReference>
<name>A0ABT7LDG5_9BURK</name>
<evidence type="ECO:0000259" key="4">
    <source>
        <dbReference type="PROSITE" id="PS50043"/>
    </source>
</evidence>
<dbReference type="PANTHER" id="PTHR44688:SF16">
    <property type="entry name" value="DNA-BINDING TRANSCRIPTIONAL ACTIVATOR DEVR_DOSR"/>
    <property type="match status" value="1"/>
</dbReference>
<accession>A0ABT7LDG5</accession>
<dbReference type="SMART" id="SM00421">
    <property type="entry name" value="HTH_LUXR"/>
    <property type="match status" value="1"/>
</dbReference>
<keyword evidence="1" id="KW-0805">Transcription regulation</keyword>
<dbReference type="CDD" id="cd06170">
    <property type="entry name" value="LuxR_C_like"/>
    <property type="match status" value="1"/>
</dbReference>
<sequence length="237" mass="26592">MKCWQSEQLRLISNASSTQETFDTVLAEANRIGFTYCSFGMKGPVPLAAPRVVWCSNYPADWQRRYEEMGYLRVDPSVQRAIVSDEIMVWDDALYANAQALRADAAAHGLRHGVAVPRRDARGMVSLLSFVRSDDEVSPEELASKRERMHWLSVLCHDGMLKVWGDLLRDDSAVELSDRERDVLRWACEGKTSTDIAQIMQISEATVNFHTRNSCAKLGTSNRTAAAVRAALLGLLW</sequence>
<evidence type="ECO:0000256" key="2">
    <source>
        <dbReference type="ARBA" id="ARBA00023125"/>
    </source>
</evidence>
<keyword evidence="6" id="KW-1185">Reference proteome</keyword>
<dbReference type="PANTHER" id="PTHR44688">
    <property type="entry name" value="DNA-BINDING TRANSCRIPTIONAL ACTIVATOR DEVR_DOSR"/>
    <property type="match status" value="1"/>
</dbReference>
<dbReference type="PROSITE" id="PS50043">
    <property type="entry name" value="HTH_LUXR_2"/>
    <property type="match status" value="1"/>
</dbReference>